<dbReference type="Gene3D" id="3.40.50.11350">
    <property type="match status" value="1"/>
</dbReference>
<keyword evidence="1" id="KW-0812">Transmembrane</keyword>
<evidence type="ECO:0000256" key="1">
    <source>
        <dbReference type="SAM" id="Phobius"/>
    </source>
</evidence>
<keyword evidence="1" id="KW-0472">Membrane</keyword>
<proteinExistence type="predicted"/>
<dbReference type="InParanoid" id="A0A369JBE8"/>
<sequence length="408" mass="46259">MYLPSRWRLLRPLLALVIIFSFFISYIFLKSRPSYALYNTLADDEIEASRKLIRNTRNSRYVLFRQLQGAGFNNQAQEILLFHHLALLTSRVYVYQPIVWRPRGPNALVPLSAFMQGVTKNSVSVAVFNEACSPEDTKHVKIRVNNKVLWEYTKEVLNGHEKCIVVDDWILNWNFLASSALHDIWHTFQNYLAKHFQWSKEIRSIASRAHSVLELRSNSTNTDGEPYVALHLRRGDFEGHCHSLAEGHAGFTTWATLPALQPSVFPPALDPRNGTSIFEHCYPTLDRILAAIDSQVRSKPHLRTIHVLHDGAWDHPLVYAQHYKLEAALANAARAKRAGWEGGPMRRVTHSGKVPLQWGEADWAVTVDVELARRAEVFVGNGFSSLSTQVVALRLGADGGRPEEITLL</sequence>
<dbReference type="Proteomes" id="UP000076154">
    <property type="component" value="Unassembled WGS sequence"/>
</dbReference>
<dbReference type="AlphaFoldDB" id="A0A369JBE8"/>
<feature type="transmembrane region" description="Helical" evidence="1">
    <location>
        <begin position="12"/>
        <end position="29"/>
    </location>
</feature>
<accession>A0A369JBE8</accession>
<reference evidence="2" key="1">
    <citation type="submission" date="2018-04" db="EMBL/GenBank/DDBJ databases">
        <title>Whole genome sequencing of Hypsizygus marmoreus.</title>
        <authorList>
            <person name="Choi I.-G."/>
            <person name="Min B."/>
            <person name="Kim J.-G."/>
            <person name="Kim S."/>
            <person name="Oh Y.-L."/>
            <person name="Kong W.-S."/>
            <person name="Park H."/>
            <person name="Jeong J."/>
            <person name="Song E.-S."/>
        </authorList>
    </citation>
    <scope>NUCLEOTIDE SEQUENCE [LARGE SCALE GENOMIC DNA]</scope>
    <source>
        <strain evidence="2">51987-8</strain>
    </source>
</reference>
<dbReference type="STRING" id="39966.A0A369JBE8"/>
<dbReference type="OrthoDB" id="2559662at2759"/>
<evidence type="ECO:0000313" key="3">
    <source>
        <dbReference type="Proteomes" id="UP000076154"/>
    </source>
</evidence>
<gene>
    <name evidence="2" type="ORF">Hypma_002386</name>
</gene>
<evidence type="ECO:0000313" key="2">
    <source>
        <dbReference type="EMBL" id="RDB16754.1"/>
    </source>
</evidence>
<name>A0A369JBE8_HYPMA</name>
<organism evidence="2 3">
    <name type="scientific">Hypsizygus marmoreus</name>
    <name type="common">White beech mushroom</name>
    <name type="synonym">Agaricus marmoreus</name>
    <dbReference type="NCBI Taxonomy" id="39966"/>
    <lineage>
        <taxon>Eukaryota</taxon>
        <taxon>Fungi</taxon>
        <taxon>Dikarya</taxon>
        <taxon>Basidiomycota</taxon>
        <taxon>Agaricomycotina</taxon>
        <taxon>Agaricomycetes</taxon>
        <taxon>Agaricomycetidae</taxon>
        <taxon>Agaricales</taxon>
        <taxon>Tricholomatineae</taxon>
        <taxon>Lyophyllaceae</taxon>
        <taxon>Hypsizygus</taxon>
    </lineage>
</organism>
<dbReference type="CDD" id="cd11296">
    <property type="entry name" value="O-FucT_like"/>
    <property type="match status" value="1"/>
</dbReference>
<keyword evidence="1" id="KW-1133">Transmembrane helix</keyword>
<protein>
    <submittedName>
        <fullName evidence="2">Uncharacterized protein</fullName>
    </submittedName>
</protein>
<comment type="caution">
    <text evidence="2">The sequence shown here is derived from an EMBL/GenBank/DDBJ whole genome shotgun (WGS) entry which is preliminary data.</text>
</comment>
<dbReference type="EMBL" id="LUEZ02000122">
    <property type="protein sequence ID" value="RDB16754.1"/>
    <property type="molecule type" value="Genomic_DNA"/>
</dbReference>
<keyword evidence="3" id="KW-1185">Reference proteome</keyword>